<evidence type="ECO:0000313" key="2">
    <source>
        <dbReference type="EMBL" id="CAF9942375.1"/>
    </source>
</evidence>
<dbReference type="InterPro" id="IPR029058">
    <property type="entry name" value="AB_hydrolase_fold"/>
</dbReference>
<comment type="caution">
    <text evidence="2">The sequence shown here is derived from an EMBL/GenBank/DDBJ whole genome shotgun (WGS) entry which is preliminary data.</text>
</comment>
<name>A0A8H3J855_9LECA</name>
<dbReference type="PANTHER" id="PTHR43689:SF8">
    <property type="entry name" value="ALPHA_BETA-HYDROLASES SUPERFAMILY PROTEIN"/>
    <property type="match status" value="1"/>
</dbReference>
<accession>A0A8H3J855</accession>
<dbReference type="OrthoDB" id="6431331at2759"/>
<proteinExistence type="predicted"/>
<feature type="domain" description="AB hydrolase-1" evidence="1">
    <location>
        <begin position="35"/>
        <end position="294"/>
    </location>
</feature>
<evidence type="ECO:0000313" key="3">
    <source>
        <dbReference type="Proteomes" id="UP000664534"/>
    </source>
</evidence>
<keyword evidence="3" id="KW-1185">Reference proteome</keyword>
<reference evidence="2" key="1">
    <citation type="submission" date="2021-03" db="EMBL/GenBank/DDBJ databases">
        <authorList>
            <person name="Tagirdzhanova G."/>
        </authorList>
    </citation>
    <scope>NUCLEOTIDE SEQUENCE</scope>
</reference>
<dbReference type="SUPFAM" id="SSF53474">
    <property type="entry name" value="alpha/beta-Hydrolases"/>
    <property type="match status" value="1"/>
</dbReference>
<dbReference type="PANTHER" id="PTHR43689">
    <property type="entry name" value="HYDROLASE"/>
    <property type="match status" value="1"/>
</dbReference>
<dbReference type="Gene3D" id="3.40.50.1820">
    <property type="entry name" value="alpha/beta hydrolase"/>
    <property type="match status" value="1"/>
</dbReference>
<dbReference type="Pfam" id="PF12697">
    <property type="entry name" value="Abhydrolase_6"/>
    <property type="match status" value="1"/>
</dbReference>
<dbReference type="Proteomes" id="UP000664534">
    <property type="component" value="Unassembled WGS sequence"/>
</dbReference>
<gene>
    <name evidence="2" type="ORF">IMSHALPRED_003646</name>
</gene>
<evidence type="ECO:0000259" key="1">
    <source>
        <dbReference type="Pfam" id="PF12697"/>
    </source>
</evidence>
<sequence>MPHDYSLSQTFIHQTPTHEHLIRWTRLGNPTAPPLVLIHGTPWSSFVWHGLATSLSPHYHIHLYDHPGFGTSPAPRRVADPAAHNNDNDNAQIDLDASLVLRADATAALLKHWALPTPPHIVAHDNGGLVALRLLLEHGIQFASLCLIDVVALGPFGGLPFFKLVADNEAVFAAIPPNFIEGLLRAYIRSATYKPLPSALEDVLCAPWLEEGGQGPQRFLRELVQAHCRDAGGVEDGYKSVGGRAPTKIIWGREDAWIPVETAQRLKEALNAEEVVVVEDAGHLVQYDQPGRLAVEVGLWLSKHGGKE</sequence>
<dbReference type="AlphaFoldDB" id="A0A8H3J855"/>
<protein>
    <recommendedName>
        <fullName evidence="1">AB hydrolase-1 domain-containing protein</fullName>
    </recommendedName>
</protein>
<dbReference type="EMBL" id="CAJPDT010000183">
    <property type="protein sequence ID" value="CAF9942375.1"/>
    <property type="molecule type" value="Genomic_DNA"/>
</dbReference>
<dbReference type="InterPro" id="IPR000073">
    <property type="entry name" value="AB_hydrolase_1"/>
</dbReference>
<organism evidence="2 3">
    <name type="scientific">Imshaugia aleurites</name>
    <dbReference type="NCBI Taxonomy" id="172621"/>
    <lineage>
        <taxon>Eukaryota</taxon>
        <taxon>Fungi</taxon>
        <taxon>Dikarya</taxon>
        <taxon>Ascomycota</taxon>
        <taxon>Pezizomycotina</taxon>
        <taxon>Lecanoromycetes</taxon>
        <taxon>OSLEUM clade</taxon>
        <taxon>Lecanoromycetidae</taxon>
        <taxon>Lecanorales</taxon>
        <taxon>Lecanorineae</taxon>
        <taxon>Parmeliaceae</taxon>
        <taxon>Imshaugia</taxon>
    </lineage>
</organism>